<feature type="region of interest" description="Disordered" evidence="1">
    <location>
        <begin position="257"/>
        <end position="287"/>
    </location>
</feature>
<accession>A0A6A4GYI1</accession>
<name>A0A6A4GYI1_9AGAR</name>
<dbReference type="EMBL" id="ML769646">
    <property type="protein sequence ID" value="KAE9390818.1"/>
    <property type="molecule type" value="Genomic_DNA"/>
</dbReference>
<proteinExistence type="predicted"/>
<dbReference type="AlphaFoldDB" id="A0A6A4GYI1"/>
<evidence type="ECO:0000313" key="3">
    <source>
        <dbReference type="Proteomes" id="UP000799118"/>
    </source>
</evidence>
<sequence>MSSPATSSRLSLSPPTSSQTPNIFWTSSSPNFFGAVTVHGRAIIERRRYQTPDKPNNSIFLDANLYLHSSDKSTCDPIIGIITYFMHKDEFSEGNDPEVFDVSANIMIIPKNIPDSIKAEVLPSSFDIEDYTFLGDAICLNYVGLASEGFEAACRPIFSIAGTVTSVNENERIFEINPSLYTSFGKRGLPSLCPFKILVPESKRWEKFPQLTNGGYVSVDGFGLSVGRSEDGSINYIAVELEKVTLLGKPAMPPIRTPTVVTPMPGGKKRASFNYNDSPSVKKRRMA</sequence>
<evidence type="ECO:0000313" key="2">
    <source>
        <dbReference type="EMBL" id="KAE9390818.1"/>
    </source>
</evidence>
<keyword evidence="3" id="KW-1185">Reference proteome</keyword>
<reference evidence="2" key="1">
    <citation type="journal article" date="2019" name="Environ. Microbiol.">
        <title>Fungal ecological strategies reflected in gene transcription - a case study of two litter decomposers.</title>
        <authorList>
            <person name="Barbi F."/>
            <person name="Kohler A."/>
            <person name="Barry K."/>
            <person name="Baskaran P."/>
            <person name="Daum C."/>
            <person name="Fauchery L."/>
            <person name="Ihrmark K."/>
            <person name="Kuo A."/>
            <person name="LaButti K."/>
            <person name="Lipzen A."/>
            <person name="Morin E."/>
            <person name="Grigoriev I.V."/>
            <person name="Henrissat B."/>
            <person name="Lindahl B."/>
            <person name="Martin F."/>
        </authorList>
    </citation>
    <scope>NUCLEOTIDE SEQUENCE</scope>
    <source>
        <strain evidence="2">JB14</strain>
    </source>
</reference>
<protein>
    <submittedName>
        <fullName evidence="2">Uncharacterized protein</fullName>
    </submittedName>
</protein>
<evidence type="ECO:0000256" key="1">
    <source>
        <dbReference type="SAM" id="MobiDB-lite"/>
    </source>
</evidence>
<feature type="region of interest" description="Disordered" evidence="1">
    <location>
        <begin position="1"/>
        <end position="20"/>
    </location>
</feature>
<gene>
    <name evidence="2" type="ORF">BT96DRAFT_1001956</name>
</gene>
<organism evidence="2 3">
    <name type="scientific">Gymnopus androsaceus JB14</name>
    <dbReference type="NCBI Taxonomy" id="1447944"/>
    <lineage>
        <taxon>Eukaryota</taxon>
        <taxon>Fungi</taxon>
        <taxon>Dikarya</taxon>
        <taxon>Basidiomycota</taxon>
        <taxon>Agaricomycotina</taxon>
        <taxon>Agaricomycetes</taxon>
        <taxon>Agaricomycetidae</taxon>
        <taxon>Agaricales</taxon>
        <taxon>Marasmiineae</taxon>
        <taxon>Omphalotaceae</taxon>
        <taxon>Gymnopus</taxon>
    </lineage>
</organism>
<dbReference type="Proteomes" id="UP000799118">
    <property type="component" value="Unassembled WGS sequence"/>
</dbReference>